<dbReference type="GO" id="GO:0004614">
    <property type="term" value="F:phosphoglucomutase activity"/>
    <property type="evidence" value="ECO:0007669"/>
    <property type="project" value="InterPro"/>
</dbReference>
<evidence type="ECO:0000313" key="7">
    <source>
        <dbReference type="Proteomes" id="UP000467840"/>
    </source>
</evidence>
<keyword evidence="2" id="KW-0460">Magnesium</keyword>
<reference evidence="6 7" key="1">
    <citation type="journal article" date="2020" name="Mol. Plant">
        <title>The Chromosome-Based Rubber Tree Genome Provides New Insights into Spurge Genome Evolution and Rubber Biosynthesis.</title>
        <authorList>
            <person name="Liu J."/>
            <person name="Shi C."/>
            <person name="Shi C.C."/>
            <person name="Li W."/>
            <person name="Zhang Q.J."/>
            <person name="Zhang Y."/>
            <person name="Li K."/>
            <person name="Lu H.F."/>
            <person name="Shi C."/>
            <person name="Zhu S.T."/>
            <person name="Xiao Z.Y."/>
            <person name="Nan H."/>
            <person name="Yue Y."/>
            <person name="Zhu X.G."/>
            <person name="Wu Y."/>
            <person name="Hong X.N."/>
            <person name="Fan G.Y."/>
            <person name="Tong Y."/>
            <person name="Zhang D."/>
            <person name="Mao C.L."/>
            <person name="Liu Y.L."/>
            <person name="Hao S.J."/>
            <person name="Liu W.Q."/>
            <person name="Lv M.Q."/>
            <person name="Zhang H.B."/>
            <person name="Liu Y."/>
            <person name="Hu-Tang G.R."/>
            <person name="Wang J.P."/>
            <person name="Wang J.H."/>
            <person name="Sun Y.H."/>
            <person name="Ni S.B."/>
            <person name="Chen W.B."/>
            <person name="Zhang X.C."/>
            <person name="Jiao Y.N."/>
            <person name="Eichler E.E."/>
            <person name="Li G.H."/>
            <person name="Liu X."/>
            <person name="Gao L.Z."/>
        </authorList>
    </citation>
    <scope>NUCLEOTIDE SEQUENCE [LARGE SCALE GENOMIC DNA]</scope>
    <source>
        <strain evidence="7">cv. GT1</strain>
        <tissue evidence="6">Leaf</tissue>
    </source>
</reference>
<dbReference type="EMBL" id="JAAGAX010000009">
    <property type="protein sequence ID" value="KAF2302938.1"/>
    <property type="molecule type" value="Genomic_DNA"/>
</dbReference>
<name>A0A6A6LRR1_HEVBR</name>
<dbReference type="GO" id="GO:0005829">
    <property type="term" value="C:cytosol"/>
    <property type="evidence" value="ECO:0007669"/>
    <property type="project" value="TreeGrafter"/>
</dbReference>
<dbReference type="PRINTS" id="PR00509">
    <property type="entry name" value="PGMPMM"/>
</dbReference>
<evidence type="ECO:0000256" key="2">
    <source>
        <dbReference type="ARBA" id="ARBA00022842"/>
    </source>
</evidence>
<dbReference type="SUPFAM" id="SSF53738">
    <property type="entry name" value="Phosphoglucomutase, first 3 domains"/>
    <property type="match status" value="1"/>
</dbReference>
<dbReference type="InterPro" id="IPR045244">
    <property type="entry name" value="PGM"/>
</dbReference>
<feature type="compositionally biased region" description="Basic and acidic residues" evidence="5">
    <location>
        <begin position="16"/>
        <end position="31"/>
    </location>
</feature>
<evidence type="ECO:0008006" key="8">
    <source>
        <dbReference type="Google" id="ProtNLM"/>
    </source>
</evidence>
<dbReference type="Gene3D" id="3.40.120.10">
    <property type="entry name" value="Alpha-D-Glucose-1,6-Bisphosphate, subunit A, domain 3"/>
    <property type="match status" value="1"/>
</dbReference>
<dbReference type="PANTHER" id="PTHR22573:SF2">
    <property type="entry name" value="PHOSPHOGLUCOMUTASE"/>
    <property type="match status" value="1"/>
</dbReference>
<proteinExistence type="predicted"/>
<gene>
    <name evidence="6" type="ORF">GH714_011402</name>
</gene>
<evidence type="ECO:0000256" key="1">
    <source>
        <dbReference type="ARBA" id="ARBA00022723"/>
    </source>
</evidence>
<dbReference type="Proteomes" id="UP000467840">
    <property type="component" value="Chromosome 16"/>
</dbReference>
<dbReference type="AlphaFoldDB" id="A0A6A6LRR1"/>
<keyword evidence="3" id="KW-0413">Isomerase</keyword>
<feature type="region of interest" description="Disordered" evidence="5">
    <location>
        <begin position="16"/>
        <end position="42"/>
    </location>
</feature>
<evidence type="ECO:0000256" key="4">
    <source>
        <dbReference type="ARBA" id="ARBA00045679"/>
    </source>
</evidence>
<evidence type="ECO:0000256" key="5">
    <source>
        <dbReference type="SAM" id="MobiDB-lite"/>
    </source>
</evidence>
<accession>A0A6A6LRR1</accession>
<keyword evidence="7" id="KW-1185">Reference proteome</keyword>
<dbReference type="GO" id="GO:0046872">
    <property type="term" value="F:metal ion binding"/>
    <property type="evidence" value="ECO:0007669"/>
    <property type="project" value="UniProtKB-KW"/>
</dbReference>
<dbReference type="InterPro" id="IPR005841">
    <property type="entry name" value="Alpha-D-phosphohexomutase_SF"/>
</dbReference>
<comment type="caution">
    <text evidence="6">The sequence shown here is derived from an EMBL/GenBank/DDBJ whole genome shotgun (WGS) entry which is preliminary data.</text>
</comment>
<organism evidence="6 7">
    <name type="scientific">Hevea brasiliensis</name>
    <name type="common">Para rubber tree</name>
    <name type="synonym">Siphonia brasiliensis</name>
    <dbReference type="NCBI Taxonomy" id="3981"/>
    <lineage>
        <taxon>Eukaryota</taxon>
        <taxon>Viridiplantae</taxon>
        <taxon>Streptophyta</taxon>
        <taxon>Embryophyta</taxon>
        <taxon>Tracheophyta</taxon>
        <taxon>Spermatophyta</taxon>
        <taxon>Magnoliopsida</taxon>
        <taxon>eudicotyledons</taxon>
        <taxon>Gunneridae</taxon>
        <taxon>Pentapetalae</taxon>
        <taxon>rosids</taxon>
        <taxon>fabids</taxon>
        <taxon>Malpighiales</taxon>
        <taxon>Euphorbiaceae</taxon>
        <taxon>Crotonoideae</taxon>
        <taxon>Micrandreae</taxon>
        <taxon>Hevea</taxon>
    </lineage>
</organism>
<evidence type="ECO:0000256" key="3">
    <source>
        <dbReference type="ARBA" id="ARBA00023235"/>
    </source>
</evidence>
<comment type="function">
    <text evidence="4">Catalyzes the reversible isomerization of alpha-D-glucose 1-phosphate to alpha-D-glucose 6-phosphate. The mechanism proceeds via the intermediate compound alpha-D-glucose 1,6-bisphosphate. This enzyme participates in both the breakdown and synthesis of glucose.</text>
</comment>
<dbReference type="PANTHER" id="PTHR22573">
    <property type="entry name" value="PHOSPHOHEXOMUTASE FAMILY MEMBER"/>
    <property type="match status" value="1"/>
</dbReference>
<keyword evidence="1" id="KW-0479">Metal-binding</keyword>
<protein>
    <recommendedName>
        <fullName evidence="8">Alpha-D-phosphohexomutase alpha/beta/alpha domain-containing protein</fullName>
    </recommendedName>
</protein>
<dbReference type="InterPro" id="IPR016055">
    <property type="entry name" value="A-D-PHexomutase_a/b/a-I/II/III"/>
</dbReference>
<sequence length="195" mass="21551">MVSIINDIEDKEDVAFNKENGKSADVEDFSRSSKGNQKIQGSFDEMQESDEEIMEENELFSSPKFTFYYYDALHGVVGAYAKHIFVEELGAQENSLLICVSKEDFGGGHPDSNFTYARELAASMGLIKSSPQVEPTECGIAVDGNANRDMILSKRFFVIPSDSVAIIATNAYEVIKKNTGDDTSSFTYEAIFGED</sequence>
<dbReference type="GO" id="GO:0005975">
    <property type="term" value="P:carbohydrate metabolic process"/>
    <property type="evidence" value="ECO:0007669"/>
    <property type="project" value="InterPro"/>
</dbReference>
<evidence type="ECO:0000313" key="6">
    <source>
        <dbReference type="EMBL" id="KAF2302938.1"/>
    </source>
</evidence>